<evidence type="ECO:0000259" key="4">
    <source>
        <dbReference type="Pfam" id="PF00725"/>
    </source>
</evidence>
<dbReference type="PANTHER" id="PTHR43612:SF3">
    <property type="entry name" value="TRIFUNCTIONAL ENZYME SUBUNIT ALPHA, MITOCHONDRIAL"/>
    <property type="match status" value="1"/>
</dbReference>
<comment type="catalytic activity">
    <reaction evidence="3">
        <text>a (3S)-3-hydroxyacyl-CoA + NAD(+) = a 3-oxoacyl-CoA + NADH + H(+)</text>
        <dbReference type="Rhea" id="RHEA:22432"/>
        <dbReference type="ChEBI" id="CHEBI:15378"/>
        <dbReference type="ChEBI" id="CHEBI:57318"/>
        <dbReference type="ChEBI" id="CHEBI:57540"/>
        <dbReference type="ChEBI" id="CHEBI:57945"/>
        <dbReference type="ChEBI" id="CHEBI:90726"/>
        <dbReference type="EC" id="1.1.1.35"/>
    </reaction>
</comment>
<dbReference type="InterPro" id="IPR006176">
    <property type="entry name" value="3-OHacyl-CoA_DH_NAD-bd"/>
</dbReference>
<dbReference type="Pfam" id="PF02737">
    <property type="entry name" value="3HCDH_N"/>
    <property type="match status" value="1"/>
</dbReference>
<accession>A0ABV4H9S1</accession>
<dbReference type="Pfam" id="PF00725">
    <property type="entry name" value="3HCDH"/>
    <property type="match status" value="1"/>
</dbReference>
<protein>
    <submittedName>
        <fullName evidence="6">3-hydroxyacyl-CoA dehydrogenase NAD-binding domain-containing protein</fullName>
    </submittedName>
</protein>
<dbReference type="Proteomes" id="UP001566204">
    <property type="component" value="Unassembled WGS sequence"/>
</dbReference>
<dbReference type="Gene3D" id="3.90.226.10">
    <property type="entry name" value="2-enoyl-CoA Hydratase, Chain A, domain 1"/>
    <property type="match status" value="1"/>
</dbReference>
<gene>
    <name evidence="6" type="ORF">ABTW24_06490</name>
</gene>
<evidence type="ECO:0000259" key="5">
    <source>
        <dbReference type="Pfam" id="PF02737"/>
    </source>
</evidence>
<dbReference type="InterPro" id="IPR006108">
    <property type="entry name" value="3HC_DH_C"/>
</dbReference>
<dbReference type="Gene3D" id="1.10.1040.50">
    <property type="match status" value="1"/>
</dbReference>
<evidence type="ECO:0000256" key="1">
    <source>
        <dbReference type="ARBA" id="ARBA00023002"/>
    </source>
</evidence>
<keyword evidence="2" id="KW-0520">NAD</keyword>
<keyword evidence="7" id="KW-1185">Reference proteome</keyword>
<dbReference type="InterPro" id="IPR036291">
    <property type="entry name" value="NAD(P)-bd_dom_sf"/>
</dbReference>
<dbReference type="CDD" id="cd06558">
    <property type="entry name" value="crotonase-like"/>
    <property type="match status" value="1"/>
</dbReference>
<keyword evidence="1" id="KW-0560">Oxidoreductase</keyword>
<evidence type="ECO:0000313" key="6">
    <source>
        <dbReference type="EMBL" id="MEZ0451236.1"/>
    </source>
</evidence>
<reference evidence="6 7" key="1">
    <citation type="submission" date="2024-06" db="EMBL/GenBank/DDBJ databases">
        <title>Soil Sphingobacterium thalpophilum.</title>
        <authorList>
            <person name="Yang J."/>
            <person name="Li J."/>
        </authorList>
    </citation>
    <scope>NUCLEOTIDE SEQUENCE [LARGE SCALE GENOMIC DNA]</scope>
    <source>
        <strain evidence="6 7">22g91tb</strain>
    </source>
</reference>
<sequence length="708" mass="78339">MMMQKKENPDPSPLFDIQRDSDGIVFIQPLIEIPSPRPGIQVTLEHFVVLMTKLLQEQETTALVYTSPLNADQGNYMSLFNQVYEGMFDSSNMYHMMLEVIKWKSFNKPIVSILDRSCTGIRLAPMLWSDYRIAIQGISLGFPESKFGAFTGLGTTVLLPQIIGYTQTLQLLTQGNSIGSTDGHKLALIDHVAADFDGGIATAKRWILSKNRATDPAFRSSSADMENTVAAIQKKTRGLLPGTNAVIQLLQSAVSRPLDEVLQAEATVYLAVLKTPEVLHMVRTLDHGIHRTQHPDWLECTSDNTIRQIGILGAGMMGSGIAYEAAKAGLNVILKDVTLLRAQQGKAYSAQICEKLLAQGNMDSEQQQALLSRITATEHIHDLSGSDLIIEAVFEDAALKAEVTKQSFAYLTKNGVFASNTTSLPISNLATATPHPERFIGMHFFSPVDRMPLVEIIRGQQTDQNTLQQAVLVALKLGKIPIVVHDGPAFFTSRIFFNYLLEAITMLLEGIPAQQIETEALTAGFAVGPLAVLDEISLELMLHVYDQLPTLHASQHRAYAYLANMIKNQRKGRKSGHGFYDYDSTTRTKTIWQDPTLSMSIDSAAPTLIRKRLLHVMALDSYRCLEEGILDQPIDGDIGSVLGVGYPAYTGGVFGHIDLTGLPLFVQECTSFFHFGEQWELPPSLKTLAGKDFKFYTGFRSNWQKREE</sequence>
<evidence type="ECO:0000313" key="7">
    <source>
        <dbReference type="Proteomes" id="UP001566204"/>
    </source>
</evidence>
<evidence type="ECO:0000256" key="3">
    <source>
        <dbReference type="ARBA" id="ARBA00049556"/>
    </source>
</evidence>
<dbReference type="InterPro" id="IPR008927">
    <property type="entry name" value="6-PGluconate_DH-like_C_sf"/>
</dbReference>
<name>A0ABV4H9S1_9SPHI</name>
<dbReference type="InterPro" id="IPR029045">
    <property type="entry name" value="ClpP/crotonase-like_dom_sf"/>
</dbReference>
<dbReference type="SUPFAM" id="SSF51735">
    <property type="entry name" value="NAD(P)-binding Rossmann-fold domains"/>
    <property type="match status" value="1"/>
</dbReference>
<feature type="domain" description="3-hydroxyacyl-CoA dehydrogenase NAD binding" evidence="5">
    <location>
        <begin position="308"/>
        <end position="486"/>
    </location>
</feature>
<organism evidence="6 7">
    <name type="scientific">Sphingobacterium thalpophilum</name>
    <dbReference type="NCBI Taxonomy" id="259"/>
    <lineage>
        <taxon>Bacteria</taxon>
        <taxon>Pseudomonadati</taxon>
        <taxon>Bacteroidota</taxon>
        <taxon>Sphingobacteriia</taxon>
        <taxon>Sphingobacteriales</taxon>
        <taxon>Sphingobacteriaceae</taxon>
        <taxon>Sphingobacterium</taxon>
    </lineage>
</organism>
<dbReference type="Gene3D" id="3.40.50.720">
    <property type="entry name" value="NAD(P)-binding Rossmann-like Domain"/>
    <property type="match status" value="1"/>
</dbReference>
<dbReference type="SUPFAM" id="SSF48179">
    <property type="entry name" value="6-phosphogluconate dehydrogenase C-terminal domain-like"/>
    <property type="match status" value="2"/>
</dbReference>
<dbReference type="RefSeq" id="WP_370484216.1">
    <property type="nucleotide sequence ID" value="NZ_JBEOQA010000002.1"/>
</dbReference>
<dbReference type="InterPro" id="IPR050136">
    <property type="entry name" value="FA_oxidation_alpha_subunit"/>
</dbReference>
<comment type="caution">
    <text evidence="6">The sequence shown here is derived from an EMBL/GenBank/DDBJ whole genome shotgun (WGS) entry which is preliminary data.</text>
</comment>
<dbReference type="PANTHER" id="PTHR43612">
    <property type="entry name" value="TRIFUNCTIONAL ENZYME SUBUNIT ALPHA"/>
    <property type="match status" value="1"/>
</dbReference>
<feature type="domain" description="3-hydroxyacyl-CoA dehydrogenase C-terminal" evidence="4">
    <location>
        <begin position="490"/>
        <end position="582"/>
    </location>
</feature>
<dbReference type="EMBL" id="JBEOQB010000002">
    <property type="protein sequence ID" value="MEZ0451236.1"/>
    <property type="molecule type" value="Genomic_DNA"/>
</dbReference>
<dbReference type="SUPFAM" id="SSF52096">
    <property type="entry name" value="ClpP/crotonase"/>
    <property type="match status" value="1"/>
</dbReference>
<proteinExistence type="predicted"/>
<evidence type="ECO:0000256" key="2">
    <source>
        <dbReference type="ARBA" id="ARBA00023027"/>
    </source>
</evidence>